<evidence type="ECO:0000256" key="3">
    <source>
        <dbReference type="ARBA" id="ARBA00022989"/>
    </source>
</evidence>
<feature type="transmembrane region" description="Helical" evidence="10">
    <location>
        <begin position="280"/>
        <end position="300"/>
    </location>
</feature>
<dbReference type="InterPro" id="IPR011701">
    <property type="entry name" value="MFS"/>
</dbReference>
<comment type="subcellular location">
    <subcellularLocation>
        <location evidence="1">Membrane</location>
        <topology evidence="1">Multi-pass membrane protein</topology>
    </subcellularLocation>
</comment>
<feature type="transmembrane region" description="Helical" evidence="10">
    <location>
        <begin position="104"/>
        <end position="125"/>
    </location>
</feature>
<dbReference type="InterPro" id="IPR020846">
    <property type="entry name" value="MFS_dom"/>
</dbReference>
<accession>A0A4U0VC99</accession>
<reference evidence="12 13" key="1">
    <citation type="submission" date="2017-03" db="EMBL/GenBank/DDBJ databases">
        <title>Genomes of endolithic fungi from Antarctica.</title>
        <authorList>
            <person name="Coleine C."/>
            <person name="Masonjones S."/>
            <person name="Stajich J.E."/>
        </authorList>
    </citation>
    <scope>NUCLEOTIDE SEQUENCE [LARGE SCALE GENOMIC DNA]</scope>
    <source>
        <strain evidence="12 13">CCFEE 5311</strain>
    </source>
</reference>
<feature type="transmembrane region" description="Helical" evidence="10">
    <location>
        <begin position="435"/>
        <end position="454"/>
    </location>
</feature>
<evidence type="ECO:0000313" key="13">
    <source>
        <dbReference type="Proteomes" id="UP000310066"/>
    </source>
</evidence>
<evidence type="ECO:0000256" key="2">
    <source>
        <dbReference type="ARBA" id="ARBA00022692"/>
    </source>
</evidence>
<feature type="compositionally biased region" description="Polar residues" evidence="9">
    <location>
        <begin position="23"/>
        <end position="32"/>
    </location>
</feature>
<evidence type="ECO:0000256" key="1">
    <source>
        <dbReference type="ARBA" id="ARBA00004141"/>
    </source>
</evidence>
<sequence>MSLETSTNEASQPMDASEPFDRTTPSGLSVTSTKDEEESPDAGEHAIEKHNDEPTRPLDADVEKQAIQDLPPSAPPPEKDPDLVEFDGPRDPGNPLNWPVRKRIAITLSMGMMTFVVTFVCQFYLPCHIRHLMLTHKKSSSVFATALGPVSAEFGIGETVATLGVALFLLGFVLGPICFGPASEVYGRRVPLFSGYIVFAIFQIPVAVAQNVETIMLCRFIGGFAASAPLAVVAGALADIWGPLDRAYAICVFAASAFSGPVAGPIIGGFVTESYLGWRWTQWLTLIMAALFGGIGLFIIDETSAARILQIRAKKLRFETKNWALHAKADEKQITVRTILTVYLIRPFVMLGQEPILACITAYMSVLYGILYLLFEAYPIEFHEIRGWSLGVSALPFCAFLVGIGGGTGLMAYSTATNFKRSFLKHGKAVPEERLPPMIICAIILPIALFWFAWTSEKHISWVPSVIATGFLGGSLLVTFWQGINYLIDCYGFYSNSAIAVNTFIRSIAGAVFPLFASQMYRGLGVAWATSILGFVCVAFIPAPILFYKYGARIRARSRFNPAG</sequence>
<feature type="transmembrane region" description="Helical" evidence="10">
    <location>
        <begin position="528"/>
        <end position="548"/>
    </location>
</feature>
<dbReference type="PANTHER" id="PTHR23502:SF47">
    <property type="entry name" value="MAJOR FACILITATOR SUPERFAMILY (MFS) PROFILE DOMAIN-CONTAINING PROTEIN-RELATED"/>
    <property type="match status" value="1"/>
</dbReference>
<feature type="transmembrane region" description="Helical" evidence="10">
    <location>
        <begin position="190"/>
        <end position="208"/>
    </location>
</feature>
<dbReference type="OrthoDB" id="446368at2759"/>
<dbReference type="GO" id="GO:0022857">
    <property type="term" value="F:transmembrane transporter activity"/>
    <property type="evidence" value="ECO:0007669"/>
    <property type="project" value="InterPro"/>
</dbReference>
<evidence type="ECO:0000256" key="5">
    <source>
        <dbReference type="ARBA" id="ARBA00038347"/>
    </source>
</evidence>
<feature type="transmembrane region" description="Helical" evidence="10">
    <location>
        <begin position="493"/>
        <end position="516"/>
    </location>
</feature>
<dbReference type="InterPro" id="IPR036259">
    <property type="entry name" value="MFS_trans_sf"/>
</dbReference>
<feature type="transmembrane region" description="Helical" evidence="10">
    <location>
        <begin position="356"/>
        <end position="375"/>
    </location>
</feature>
<proteinExistence type="inferred from homology"/>
<dbReference type="PROSITE" id="PS50850">
    <property type="entry name" value="MFS"/>
    <property type="match status" value="1"/>
</dbReference>
<feature type="transmembrane region" description="Helical" evidence="10">
    <location>
        <begin position="247"/>
        <end position="268"/>
    </location>
</feature>
<dbReference type="Proteomes" id="UP000310066">
    <property type="component" value="Unassembled WGS sequence"/>
</dbReference>
<dbReference type="AlphaFoldDB" id="A0A4U0VC99"/>
<dbReference type="EMBL" id="NAJP01000008">
    <property type="protein sequence ID" value="TKA46578.1"/>
    <property type="molecule type" value="Genomic_DNA"/>
</dbReference>
<dbReference type="SUPFAM" id="SSF103473">
    <property type="entry name" value="MFS general substrate transporter"/>
    <property type="match status" value="1"/>
</dbReference>
<feature type="compositionally biased region" description="Basic and acidic residues" evidence="9">
    <location>
        <begin position="42"/>
        <end position="66"/>
    </location>
</feature>
<dbReference type="FunFam" id="1.20.1250.20:FF:000011">
    <property type="entry name" value="MFS multidrug transporter, putative"/>
    <property type="match status" value="1"/>
</dbReference>
<evidence type="ECO:0000256" key="9">
    <source>
        <dbReference type="SAM" id="MobiDB-lite"/>
    </source>
</evidence>
<dbReference type="GO" id="GO:0005886">
    <property type="term" value="C:plasma membrane"/>
    <property type="evidence" value="ECO:0007669"/>
    <property type="project" value="TreeGrafter"/>
</dbReference>
<dbReference type="STRING" id="329885.A0A4U0VC99"/>
<protein>
    <recommendedName>
        <fullName evidence="7">Cercosporin MFS transporter CTB4</fullName>
    </recommendedName>
    <alternativeName>
        <fullName evidence="8">Cercosporin toxin biosynthesis cluster protein 4</fullName>
    </alternativeName>
</protein>
<feature type="transmembrane region" description="Helical" evidence="10">
    <location>
        <begin position="387"/>
        <end position="414"/>
    </location>
</feature>
<dbReference type="PANTHER" id="PTHR23502">
    <property type="entry name" value="MAJOR FACILITATOR SUPERFAMILY"/>
    <property type="match status" value="1"/>
</dbReference>
<evidence type="ECO:0000259" key="11">
    <source>
        <dbReference type="PROSITE" id="PS50850"/>
    </source>
</evidence>
<feature type="compositionally biased region" description="Polar residues" evidence="9">
    <location>
        <begin position="1"/>
        <end position="11"/>
    </location>
</feature>
<keyword evidence="3 10" id="KW-1133">Transmembrane helix</keyword>
<comment type="function">
    <text evidence="6">MFS transporter; part of the gene cluster that mediates the biosynthesis of cercosporin, a light-activated, non-host-selective toxin. The perylenequinone chromophore of cercosporin absorbs light energy to attain an electronically-activated triplet state and produces active oxygen species such as the hydroxyl radical, superoxide, hydrogen peroxide or singlet oxygen upon reaction with oxygen molecules. These reactive oxygen species cause damage to various cellular components including lipids, proteins and nucleic acids. Responsible for secretion and accumulation of cercosporin, but does not play any roles in self-protection against the toxicity of cercosporin.</text>
</comment>
<comment type="similarity">
    <text evidence="5">Belongs to the major facilitator superfamily. CAR1 family.</text>
</comment>
<feature type="region of interest" description="Disordered" evidence="9">
    <location>
        <begin position="1"/>
        <end position="92"/>
    </location>
</feature>
<dbReference type="Gene3D" id="1.20.1250.20">
    <property type="entry name" value="MFS general substrate transporter like domains"/>
    <property type="match status" value="1"/>
</dbReference>
<evidence type="ECO:0000313" key="12">
    <source>
        <dbReference type="EMBL" id="TKA46578.1"/>
    </source>
</evidence>
<evidence type="ECO:0000256" key="8">
    <source>
        <dbReference type="ARBA" id="ARBA00077167"/>
    </source>
</evidence>
<feature type="compositionally biased region" description="Basic and acidic residues" evidence="9">
    <location>
        <begin position="77"/>
        <end position="90"/>
    </location>
</feature>
<evidence type="ECO:0000256" key="7">
    <source>
        <dbReference type="ARBA" id="ARBA00069139"/>
    </source>
</evidence>
<dbReference type="CDD" id="cd17323">
    <property type="entry name" value="MFS_Tpo1_MDR_like"/>
    <property type="match status" value="1"/>
</dbReference>
<name>A0A4U0VC99_9PEZI</name>
<feature type="transmembrane region" description="Helical" evidence="10">
    <location>
        <begin position="460"/>
        <end position="481"/>
    </location>
</feature>
<feature type="domain" description="Major facilitator superfamily (MFS) profile" evidence="11">
    <location>
        <begin position="106"/>
        <end position="555"/>
    </location>
</feature>
<feature type="transmembrane region" description="Helical" evidence="10">
    <location>
        <begin position="220"/>
        <end position="240"/>
    </location>
</feature>
<gene>
    <name evidence="12" type="ORF">B0A54_02410</name>
</gene>
<keyword evidence="4 10" id="KW-0472">Membrane</keyword>
<organism evidence="12 13">
    <name type="scientific">Friedmanniomyces endolithicus</name>
    <dbReference type="NCBI Taxonomy" id="329885"/>
    <lineage>
        <taxon>Eukaryota</taxon>
        <taxon>Fungi</taxon>
        <taxon>Dikarya</taxon>
        <taxon>Ascomycota</taxon>
        <taxon>Pezizomycotina</taxon>
        <taxon>Dothideomycetes</taxon>
        <taxon>Dothideomycetidae</taxon>
        <taxon>Mycosphaerellales</taxon>
        <taxon>Teratosphaeriaceae</taxon>
        <taxon>Friedmanniomyces</taxon>
    </lineage>
</organism>
<keyword evidence="2 10" id="KW-0812">Transmembrane</keyword>
<feature type="transmembrane region" description="Helical" evidence="10">
    <location>
        <begin position="159"/>
        <end position="178"/>
    </location>
</feature>
<evidence type="ECO:0000256" key="10">
    <source>
        <dbReference type="SAM" id="Phobius"/>
    </source>
</evidence>
<dbReference type="Pfam" id="PF07690">
    <property type="entry name" value="MFS_1"/>
    <property type="match status" value="1"/>
</dbReference>
<comment type="caution">
    <text evidence="12">The sequence shown here is derived from an EMBL/GenBank/DDBJ whole genome shotgun (WGS) entry which is preliminary data.</text>
</comment>
<evidence type="ECO:0000256" key="6">
    <source>
        <dbReference type="ARBA" id="ARBA00053977"/>
    </source>
</evidence>
<evidence type="ECO:0000256" key="4">
    <source>
        <dbReference type="ARBA" id="ARBA00023136"/>
    </source>
</evidence>